<accession>A0ABQ6AD84</accession>
<protein>
    <submittedName>
        <fullName evidence="2">Uncharacterized protein</fullName>
    </submittedName>
</protein>
<proteinExistence type="predicted"/>
<gene>
    <name evidence="2" type="ORF">GCM10010909_27350</name>
</gene>
<evidence type="ECO:0000256" key="1">
    <source>
        <dbReference type="SAM" id="Phobius"/>
    </source>
</evidence>
<comment type="caution">
    <text evidence="2">The sequence shown here is derived from an EMBL/GenBank/DDBJ whole genome shotgun (WGS) entry which is preliminary data.</text>
</comment>
<dbReference type="RefSeq" id="WP_284258887.1">
    <property type="nucleotide sequence ID" value="NZ_BSOS01000073.1"/>
</dbReference>
<evidence type="ECO:0000313" key="2">
    <source>
        <dbReference type="EMBL" id="GLR68054.1"/>
    </source>
</evidence>
<keyword evidence="1" id="KW-1133">Transmembrane helix</keyword>
<keyword evidence="3" id="KW-1185">Reference proteome</keyword>
<evidence type="ECO:0000313" key="3">
    <source>
        <dbReference type="Proteomes" id="UP001156641"/>
    </source>
</evidence>
<feature type="transmembrane region" description="Helical" evidence="1">
    <location>
        <begin position="49"/>
        <end position="75"/>
    </location>
</feature>
<keyword evidence="1" id="KW-0472">Membrane</keyword>
<reference evidence="3" key="1">
    <citation type="journal article" date="2019" name="Int. J. Syst. Evol. Microbiol.">
        <title>The Global Catalogue of Microorganisms (GCM) 10K type strain sequencing project: providing services to taxonomists for standard genome sequencing and annotation.</title>
        <authorList>
            <consortium name="The Broad Institute Genomics Platform"/>
            <consortium name="The Broad Institute Genome Sequencing Center for Infectious Disease"/>
            <person name="Wu L."/>
            <person name="Ma J."/>
        </authorList>
    </citation>
    <scope>NUCLEOTIDE SEQUENCE [LARGE SCALE GENOMIC DNA]</scope>
    <source>
        <strain evidence="3">NBRC 112502</strain>
    </source>
</reference>
<sequence length="129" mass="13356">MSLSRHVSFYARASALWGAMGVAVLALALAALGFFIAATYIWLCGHFTPAVACLITGGTLLALAAASGLIGSAALRAAQARERARLAQFNVTISTALSLAAYLVRRDPKKAIIFSLLAGVLAEFLSGES</sequence>
<dbReference type="Proteomes" id="UP001156641">
    <property type="component" value="Unassembled WGS sequence"/>
</dbReference>
<organism evidence="2 3">
    <name type="scientific">Acidocella aquatica</name>
    <dbReference type="NCBI Taxonomy" id="1922313"/>
    <lineage>
        <taxon>Bacteria</taxon>
        <taxon>Pseudomonadati</taxon>
        <taxon>Pseudomonadota</taxon>
        <taxon>Alphaproteobacteria</taxon>
        <taxon>Acetobacterales</taxon>
        <taxon>Acidocellaceae</taxon>
        <taxon>Acidocella</taxon>
    </lineage>
</organism>
<name>A0ABQ6AD84_9PROT</name>
<feature type="transmembrane region" description="Helical" evidence="1">
    <location>
        <begin position="21"/>
        <end position="43"/>
    </location>
</feature>
<dbReference type="EMBL" id="BSOS01000073">
    <property type="protein sequence ID" value="GLR68054.1"/>
    <property type="molecule type" value="Genomic_DNA"/>
</dbReference>
<keyword evidence="1" id="KW-0812">Transmembrane</keyword>